<dbReference type="Pfam" id="PF13649">
    <property type="entry name" value="Methyltransf_25"/>
    <property type="match status" value="1"/>
</dbReference>
<evidence type="ECO:0000256" key="2">
    <source>
        <dbReference type="ARBA" id="ARBA00022679"/>
    </source>
</evidence>
<dbReference type="SUPFAM" id="SSF53335">
    <property type="entry name" value="S-adenosyl-L-methionine-dependent methyltransferases"/>
    <property type="match status" value="1"/>
</dbReference>
<evidence type="ECO:0000256" key="1">
    <source>
        <dbReference type="ARBA" id="ARBA00022603"/>
    </source>
</evidence>
<dbReference type="Gene3D" id="3.40.50.150">
    <property type="entry name" value="Vaccinia Virus protein VP39"/>
    <property type="match status" value="1"/>
</dbReference>
<sequence>MYARSDDGIIDAWSDHADWWSRLVRERRIESRRLVTDQAVLHTVLRHHPAHVLDVGCGEGWLARQLASAGVTVTGTDASPTLIRHARELGGGEFHIVAHETLVNFTCPSPPDVIVCNFSLLGETSVETVFAAARSLLASKSHFIVQTLHPVALCASGQTYEDGWRASGQIAPERNPLEGAPWYFRTLANWLNLFRDHQLKLQEVIEPIDTRHNRPASIIFVAKPLLSDP</sequence>
<keyword evidence="3" id="KW-0949">S-adenosyl-L-methionine</keyword>
<evidence type="ECO:0000313" key="5">
    <source>
        <dbReference type="EMBL" id="MES1930927.1"/>
    </source>
</evidence>
<keyword evidence="2" id="KW-0808">Transferase</keyword>
<organism evidence="5 6">
    <name type="scientific">Salinisphaera dokdonensis CL-ES53</name>
    <dbReference type="NCBI Taxonomy" id="1304272"/>
    <lineage>
        <taxon>Bacteria</taxon>
        <taxon>Pseudomonadati</taxon>
        <taxon>Pseudomonadota</taxon>
        <taxon>Gammaproteobacteria</taxon>
        <taxon>Salinisphaerales</taxon>
        <taxon>Salinisphaeraceae</taxon>
        <taxon>Salinisphaera</taxon>
    </lineage>
</organism>
<name>A0ABV2B5Q6_9GAMM</name>
<dbReference type="Proteomes" id="UP001460888">
    <property type="component" value="Unassembled WGS sequence"/>
</dbReference>
<dbReference type="PANTHER" id="PTHR43464:SF19">
    <property type="entry name" value="UBIQUINONE BIOSYNTHESIS O-METHYLTRANSFERASE, MITOCHONDRIAL"/>
    <property type="match status" value="1"/>
</dbReference>
<dbReference type="PANTHER" id="PTHR43464">
    <property type="entry name" value="METHYLTRANSFERASE"/>
    <property type="match status" value="1"/>
</dbReference>
<evidence type="ECO:0000259" key="4">
    <source>
        <dbReference type="Pfam" id="PF13649"/>
    </source>
</evidence>
<evidence type="ECO:0000313" key="6">
    <source>
        <dbReference type="Proteomes" id="UP001460888"/>
    </source>
</evidence>
<accession>A0ABV2B5Q6</accession>
<dbReference type="EMBL" id="APND01000009">
    <property type="protein sequence ID" value="MES1930927.1"/>
    <property type="molecule type" value="Genomic_DNA"/>
</dbReference>
<comment type="caution">
    <text evidence="5">The sequence shown here is derived from an EMBL/GenBank/DDBJ whole genome shotgun (WGS) entry which is preliminary data.</text>
</comment>
<dbReference type="GO" id="GO:0032259">
    <property type="term" value="P:methylation"/>
    <property type="evidence" value="ECO:0007669"/>
    <property type="project" value="UniProtKB-KW"/>
</dbReference>
<dbReference type="InterPro" id="IPR041698">
    <property type="entry name" value="Methyltransf_25"/>
</dbReference>
<keyword evidence="1 5" id="KW-0489">Methyltransferase</keyword>
<proteinExistence type="predicted"/>
<dbReference type="CDD" id="cd02440">
    <property type="entry name" value="AdoMet_MTases"/>
    <property type="match status" value="1"/>
</dbReference>
<dbReference type="GO" id="GO:0008168">
    <property type="term" value="F:methyltransferase activity"/>
    <property type="evidence" value="ECO:0007669"/>
    <property type="project" value="UniProtKB-KW"/>
</dbReference>
<gene>
    <name evidence="5" type="ORF">SADO_16828</name>
</gene>
<dbReference type="InterPro" id="IPR029063">
    <property type="entry name" value="SAM-dependent_MTases_sf"/>
</dbReference>
<feature type="domain" description="Methyltransferase" evidence="4">
    <location>
        <begin position="52"/>
        <end position="138"/>
    </location>
</feature>
<reference evidence="5 6" key="1">
    <citation type="submission" date="2013-03" db="EMBL/GenBank/DDBJ databases">
        <title>Salinisphaera dokdonensis CL-ES53 Genome Sequencing.</title>
        <authorList>
            <person name="Li C."/>
            <person name="Lai Q."/>
            <person name="Shao Z."/>
        </authorList>
    </citation>
    <scope>NUCLEOTIDE SEQUENCE [LARGE SCALE GENOMIC DNA]</scope>
    <source>
        <strain evidence="5 6">CL-ES53</strain>
    </source>
</reference>
<protein>
    <submittedName>
        <fullName evidence="5">Methyltransferase domain-containing protein</fullName>
    </submittedName>
</protein>
<keyword evidence="6" id="KW-1185">Reference proteome</keyword>
<dbReference type="RefSeq" id="WP_293625788.1">
    <property type="nucleotide sequence ID" value="NZ_APND01000009.1"/>
</dbReference>
<evidence type="ECO:0000256" key="3">
    <source>
        <dbReference type="ARBA" id="ARBA00022691"/>
    </source>
</evidence>